<evidence type="ECO:0000256" key="1">
    <source>
        <dbReference type="PROSITE-ProRule" id="PRU00117"/>
    </source>
</evidence>
<protein>
    <recommendedName>
        <fullName evidence="3">K Homology domain-containing protein</fullName>
    </recommendedName>
</protein>
<reference evidence="4" key="1">
    <citation type="submission" date="2021-01" db="EMBL/GenBank/DDBJ databases">
        <authorList>
            <person name="Corre E."/>
            <person name="Pelletier E."/>
            <person name="Niang G."/>
            <person name="Scheremetjew M."/>
            <person name="Finn R."/>
            <person name="Kale V."/>
            <person name="Holt S."/>
            <person name="Cochrane G."/>
            <person name="Meng A."/>
            <person name="Brown T."/>
            <person name="Cohen L."/>
        </authorList>
    </citation>
    <scope>NUCLEOTIDE SEQUENCE</scope>
    <source>
        <strain evidence="4">RCC1130</strain>
    </source>
</reference>
<dbReference type="InterPro" id="IPR036612">
    <property type="entry name" value="KH_dom_type_1_sf"/>
</dbReference>
<dbReference type="InterPro" id="IPR004087">
    <property type="entry name" value="KH_dom"/>
</dbReference>
<name>A0A6U5JQ08_9EUKA</name>
<dbReference type="InterPro" id="IPR004088">
    <property type="entry name" value="KH_dom_type_1"/>
</dbReference>
<feature type="domain" description="K Homology" evidence="3">
    <location>
        <begin position="125"/>
        <end position="196"/>
    </location>
</feature>
<dbReference type="AlphaFoldDB" id="A0A6U5JQ08"/>
<feature type="compositionally biased region" description="Low complexity" evidence="2">
    <location>
        <begin position="30"/>
        <end position="53"/>
    </location>
</feature>
<dbReference type="Gene3D" id="3.30.1370.10">
    <property type="entry name" value="K Homology domain, type 1"/>
    <property type="match status" value="1"/>
</dbReference>
<accession>A0A6U5JQ08</accession>
<dbReference type="SMART" id="SM00322">
    <property type="entry name" value="KH"/>
    <property type="match status" value="1"/>
</dbReference>
<dbReference type="Pfam" id="PF00013">
    <property type="entry name" value="KH_1"/>
    <property type="match status" value="1"/>
</dbReference>
<evidence type="ECO:0000259" key="3">
    <source>
        <dbReference type="SMART" id="SM00322"/>
    </source>
</evidence>
<keyword evidence="1" id="KW-0694">RNA-binding</keyword>
<evidence type="ECO:0000313" key="4">
    <source>
        <dbReference type="EMBL" id="CAD8543025.1"/>
    </source>
</evidence>
<dbReference type="EMBL" id="HBER01036131">
    <property type="protein sequence ID" value="CAD8543025.1"/>
    <property type="molecule type" value="Transcribed_RNA"/>
</dbReference>
<evidence type="ECO:0000256" key="2">
    <source>
        <dbReference type="SAM" id="MobiDB-lite"/>
    </source>
</evidence>
<feature type="compositionally biased region" description="Gly residues" evidence="2">
    <location>
        <begin position="64"/>
        <end position="78"/>
    </location>
</feature>
<proteinExistence type="predicted"/>
<dbReference type="PROSITE" id="PS50084">
    <property type="entry name" value="KH_TYPE_1"/>
    <property type="match status" value="1"/>
</dbReference>
<organism evidence="4">
    <name type="scientific">Calcidiscus leptoporus</name>
    <dbReference type="NCBI Taxonomy" id="127549"/>
    <lineage>
        <taxon>Eukaryota</taxon>
        <taxon>Haptista</taxon>
        <taxon>Haptophyta</taxon>
        <taxon>Prymnesiophyceae</taxon>
        <taxon>Coccolithales</taxon>
        <taxon>Calcidiscaceae</taxon>
        <taxon>Calcidiscus</taxon>
    </lineage>
</organism>
<gene>
    <name evidence="4" type="ORF">CLEP1334_LOCUS18312</name>
</gene>
<feature type="region of interest" description="Disordered" evidence="2">
    <location>
        <begin position="15"/>
        <end position="90"/>
    </location>
</feature>
<dbReference type="SUPFAM" id="SSF54791">
    <property type="entry name" value="Eukaryotic type KH-domain (KH-domain type I)"/>
    <property type="match status" value="1"/>
</dbReference>
<feature type="compositionally biased region" description="Low complexity" evidence="2">
    <location>
        <begin position="79"/>
        <end position="90"/>
    </location>
</feature>
<sequence length="199" mass="19907">MPYCGAPRGAPQYGMGAWHQPASNSPQGPPGAFGYGAAPQYGNGYPQQQQSPYGGPPPQQQGFPAGGGGAPGYPGGQGFPPQASYPQGGYAQQGYAGYGVESTSHGSYGAPPPSAWGGAPAVAGPGGAMEQLVPGQLVGRLIGRGGAGIKELRELSGAVIKVNSECEPGTDQRKVIVSGTPEQTSNALSMISQRLALGP</sequence>
<dbReference type="GO" id="GO:0003723">
    <property type="term" value="F:RNA binding"/>
    <property type="evidence" value="ECO:0007669"/>
    <property type="project" value="UniProtKB-UniRule"/>
</dbReference>